<dbReference type="AlphaFoldDB" id="A0A024G713"/>
<keyword evidence="5" id="KW-1185">Reference proteome</keyword>
<accession>A0A024G713</accession>
<dbReference type="STRING" id="65357.A0A024G713"/>
<dbReference type="PROSITE" id="PS01186">
    <property type="entry name" value="EGF_2"/>
    <property type="match status" value="1"/>
</dbReference>
<dbReference type="InterPro" id="IPR000742">
    <property type="entry name" value="EGF"/>
</dbReference>
<evidence type="ECO:0000313" key="5">
    <source>
        <dbReference type="Proteomes" id="UP000053237"/>
    </source>
</evidence>
<gene>
    <name evidence="4" type="ORF">BN9_032130</name>
</gene>
<dbReference type="InParanoid" id="A0A024G713"/>
<evidence type="ECO:0000256" key="1">
    <source>
        <dbReference type="PROSITE-ProRule" id="PRU00076"/>
    </source>
</evidence>
<evidence type="ECO:0000313" key="4">
    <source>
        <dbReference type="EMBL" id="CCI42429.1"/>
    </source>
</evidence>
<dbReference type="OrthoDB" id="283575at2759"/>
<evidence type="ECO:0000256" key="2">
    <source>
        <dbReference type="SAM" id="SignalP"/>
    </source>
</evidence>
<proteinExistence type="predicted"/>
<comment type="caution">
    <text evidence="4">The sequence shown here is derived from an EMBL/GenBank/DDBJ whole genome shotgun (WGS) entry which is preliminary data.</text>
</comment>
<feature type="signal peptide" evidence="2">
    <location>
        <begin position="1"/>
        <end position="20"/>
    </location>
</feature>
<reference evidence="4 5" key="1">
    <citation type="submission" date="2012-05" db="EMBL/GenBank/DDBJ databases">
        <title>Recombination and specialization in a pathogen metapopulation.</title>
        <authorList>
            <person name="Gardiner A."/>
            <person name="Kemen E."/>
            <person name="Schultz-Larsen T."/>
            <person name="MacLean D."/>
            <person name="Van Oosterhout C."/>
            <person name="Jones J.D.G."/>
        </authorList>
    </citation>
    <scope>NUCLEOTIDE SEQUENCE [LARGE SCALE GENOMIC DNA]</scope>
    <source>
        <strain evidence="4 5">Ac Nc2</strain>
    </source>
</reference>
<sequence length="385" mass="41359">MRSPAIVVLILSWTSFEAHSRSNMPGQCKDDTTCRRKAPNYACVSVQTTRERVKDVKQCLPNVHPGDTCTGTTPGLCPSFSTWPTSYKSISSVCAYILPDAKCADDVDEKKKGRVDCLKLPDGSGDSVGVIYGCVDCLVREKRLLFEKKSGSEKLAKLLDYPTIISESCINPNVTDVLCSGQGTCGPKNQGSMNYTCLCNVGYTGKFCQQIDSNRCTNEGQCAAGTCNLTKQECECEEGTTGNQCAFCETSSPKACNGKGNCTMAIRRLPRILSVLNTSTSIASTQSKSISLEKSAPILKENDPRVNKPIVSTPVSSQTKNAPEGFYGTDAQGGTCVCTHGWNGAQCDRPTVRKSTVTPQDEISSASGLQDLNTLIITLILLAFL</sequence>
<protein>
    <recommendedName>
        <fullName evidence="3">EGF-like domain-containing protein</fullName>
    </recommendedName>
</protein>
<comment type="caution">
    <text evidence="1">Lacks conserved residue(s) required for the propagation of feature annotation.</text>
</comment>
<keyword evidence="1" id="KW-1015">Disulfide bond</keyword>
<organism evidence="4 5">
    <name type="scientific">Albugo candida</name>
    <dbReference type="NCBI Taxonomy" id="65357"/>
    <lineage>
        <taxon>Eukaryota</taxon>
        <taxon>Sar</taxon>
        <taxon>Stramenopiles</taxon>
        <taxon>Oomycota</taxon>
        <taxon>Peronosporomycetes</taxon>
        <taxon>Albuginales</taxon>
        <taxon>Albuginaceae</taxon>
        <taxon>Albugo</taxon>
    </lineage>
</organism>
<dbReference type="PROSITE" id="PS00022">
    <property type="entry name" value="EGF_1"/>
    <property type="match status" value="2"/>
</dbReference>
<dbReference type="EMBL" id="CAIX01000034">
    <property type="protein sequence ID" value="CCI42429.1"/>
    <property type="molecule type" value="Genomic_DNA"/>
</dbReference>
<keyword evidence="2" id="KW-0732">Signal</keyword>
<evidence type="ECO:0000259" key="3">
    <source>
        <dbReference type="PROSITE" id="PS50026"/>
    </source>
</evidence>
<name>A0A024G713_9STRA</name>
<dbReference type="InterPro" id="IPR050906">
    <property type="entry name" value="Notch_signaling"/>
</dbReference>
<dbReference type="PANTHER" id="PTHR24044">
    <property type="entry name" value="NOTCH LIGAND FAMILY MEMBER"/>
    <property type="match status" value="1"/>
</dbReference>
<feature type="domain" description="EGF-like" evidence="3">
    <location>
        <begin position="171"/>
        <end position="209"/>
    </location>
</feature>
<keyword evidence="1" id="KW-0245">EGF-like domain</keyword>
<feature type="disulfide bond" evidence="1">
    <location>
        <begin position="236"/>
        <end position="245"/>
    </location>
</feature>
<dbReference type="PANTHER" id="PTHR24044:SF420">
    <property type="entry name" value="DELTA AND NOTCH-LIKE EPIDERMAL GROWTH FACTOR-RELATED RECEPTOR ISOFORM X1"/>
    <property type="match status" value="1"/>
</dbReference>
<feature type="chain" id="PRO_5001532251" description="EGF-like domain-containing protein" evidence="2">
    <location>
        <begin position="21"/>
        <end position="385"/>
    </location>
</feature>
<feature type="domain" description="EGF-like" evidence="3">
    <location>
        <begin position="212"/>
        <end position="246"/>
    </location>
</feature>
<dbReference type="PROSITE" id="PS50026">
    <property type="entry name" value="EGF_3"/>
    <property type="match status" value="2"/>
</dbReference>
<dbReference type="Proteomes" id="UP000053237">
    <property type="component" value="Unassembled WGS sequence"/>
</dbReference>
<feature type="disulfide bond" evidence="1">
    <location>
        <begin position="199"/>
        <end position="208"/>
    </location>
</feature>